<dbReference type="Proteomes" id="UP000439903">
    <property type="component" value="Unassembled WGS sequence"/>
</dbReference>
<protein>
    <submittedName>
        <fullName evidence="1">Uncharacterized protein</fullName>
    </submittedName>
</protein>
<reference evidence="1 2" key="1">
    <citation type="journal article" date="2019" name="Environ. Microbiol.">
        <title>At the nexus of three kingdoms: the genome of the mycorrhizal fungus Gigaspora margarita provides insights into plant, endobacterial and fungal interactions.</title>
        <authorList>
            <person name="Venice F."/>
            <person name="Ghignone S."/>
            <person name="Salvioli di Fossalunga A."/>
            <person name="Amselem J."/>
            <person name="Novero M."/>
            <person name="Xianan X."/>
            <person name="Sedzielewska Toro K."/>
            <person name="Morin E."/>
            <person name="Lipzen A."/>
            <person name="Grigoriev I.V."/>
            <person name="Henrissat B."/>
            <person name="Martin F.M."/>
            <person name="Bonfante P."/>
        </authorList>
    </citation>
    <scope>NUCLEOTIDE SEQUENCE [LARGE SCALE GENOMIC DNA]</scope>
    <source>
        <strain evidence="1 2">BEG34</strain>
    </source>
</reference>
<sequence>MDVESISSSDNINSIPADLIMMKPSSGLVNFSFIWLAATSTTGEAATIIPPAPLLLLTLNYNSQAKA</sequence>
<evidence type="ECO:0000313" key="2">
    <source>
        <dbReference type="Proteomes" id="UP000439903"/>
    </source>
</evidence>
<proteinExistence type="predicted"/>
<dbReference type="EMBL" id="WTPW01001009">
    <property type="protein sequence ID" value="KAF0462699.1"/>
    <property type="molecule type" value="Genomic_DNA"/>
</dbReference>
<name>A0A8H4AA16_GIGMA</name>
<comment type="caution">
    <text evidence="1">The sequence shown here is derived from an EMBL/GenBank/DDBJ whole genome shotgun (WGS) entry which is preliminary data.</text>
</comment>
<dbReference type="AlphaFoldDB" id="A0A8H4AA16"/>
<keyword evidence="2" id="KW-1185">Reference proteome</keyword>
<accession>A0A8H4AA16</accession>
<evidence type="ECO:0000313" key="1">
    <source>
        <dbReference type="EMBL" id="KAF0462699.1"/>
    </source>
</evidence>
<gene>
    <name evidence="1" type="ORF">F8M41_000238</name>
</gene>
<organism evidence="1 2">
    <name type="scientific">Gigaspora margarita</name>
    <dbReference type="NCBI Taxonomy" id="4874"/>
    <lineage>
        <taxon>Eukaryota</taxon>
        <taxon>Fungi</taxon>
        <taxon>Fungi incertae sedis</taxon>
        <taxon>Mucoromycota</taxon>
        <taxon>Glomeromycotina</taxon>
        <taxon>Glomeromycetes</taxon>
        <taxon>Diversisporales</taxon>
        <taxon>Gigasporaceae</taxon>
        <taxon>Gigaspora</taxon>
    </lineage>
</organism>